<accession>A0A239W5K0</accession>
<dbReference type="NCBIfam" id="TIGR03815">
    <property type="entry name" value="CpaE_hom_Actino"/>
    <property type="match status" value="1"/>
</dbReference>
<dbReference type="InterPro" id="IPR022521">
    <property type="entry name" value="Rv3660c"/>
</dbReference>
<feature type="region of interest" description="Disordered" evidence="1">
    <location>
        <begin position="23"/>
        <end position="53"/>
    </location>
</feature>
<proteinExistence type="predicted"/>
<evidence type="ECO:0000313" key="3">
    <source>
        <dbReference type="EMBL" id="SNV29300.1"/>
    </source>
</evidence>
<dbReference type="Proteomes" id="UP000215332">
    <property type="component" value="Chromosome 1"/>
</dbReference>
<dbReference type="Pfam" id="PF26563">
    <property type="entry name" value="Rv3660c_N"/>
    <property type="match status" value="1"/>
</dbReference>
<evidence type="ECO:0000259" key="2">
    <source>
        <dbReference type="Pfam" id="PF26563"/>
    </source>
</evidence>
<dbReference type="InterPro" id="IPR059050">
    <property type="entry name" value="Rv3660c_N"/>
</dbReference>
<evidence type="ECO:0000313" key="4">
    <source>
        <dbReference type="Proteomes" id="UP000215332"/>
    </source>
</evidence>
<gene>
    <name evidence="3" type="ORF">SAMEA4412665_00256</name>
</gene>
<sequence length="385" mass="39918">MKKLSTASRHAVAALSTGSNSLGRSIGATTTTSGVRAGKTQVTSAPQNNETPGVTLISSDERLAEIIGSVAASVGVVVSVVSDRSSAEREWSDAQLVLVGQDSAAAAIAWGLGARDQVYVVGHSPQEVVRWSPLLGASVIVVPQANATLAELLRDGTSQTTRARVVLIGGATGGLGASTLAAGVAGAAVQMGWSSAVVELDPGGGGLDVLLGAERLEGWRWPELASARGVVSGLTDHLPVMDSVLCVSAGRHPCQVGARARSSVVESLAAETNLVVLDRGQLGDDDLVGVPIDCRYDIVSAELRGLLAARARSAEADEVLLRRGPGRRMSSHDVAAVLDRDPLLTVRQDERLARAAEQGEAPWVLASRVWQATCRRVVKKVMSRG</sequence>
<dbReference type="SUPFAM" id="SSF52540">
    <property type="entry name" value="P-loop containing nucleoside triphosphate hydrolases"/>
    <property type="match status" value="1"/>
</dbReference>
<dbReference type="eggNOG" id="COG0489">
    <property type="taxonomic scope" value="Bacteria"/>
</dbReference>
<dbReference type="EMBL" id="LT906441">
    <property type="protein sequence ID" value="SNV29300.1"/>
    <property type="molecule type" value="Genomic_DNA"/>
</dbReference>
<dbReference type="InterPro" id="IPR027417">
    <property type="entry name" value="P-loop_NTPase"/>
</dbReference>
<dbReference type="Gene3D" id="3.40.50.300">
    <property type="entry name" value="P-loop containing nucleotide triphosphate hydrolases"/>
    <property type="match status" value="1"/>
</dbReference>
<organism evidence="3 4">
    <name type="scientific">Cutibacterium granulosum</name>
    <dbReference type="NCBI Taxonomy" id="33011"/>
    <lineage>
        <taxon>Bacteria</taxon>
        <taxon>Bacillati</taxon>
        <taxon>Actinomycetota</taxon>
        <taxon>Actinomycetes</taxon>
        <taxon>Propionibacteriales</taxon>
        <taxon>Propionibacteriaceae</taxon>
        <taxon>Cutibacterium</taxon>
    </lineage>
</organism>
<feature type="domain" description="Rv3660c-like CheY-like N-terminal" evidence="2">
    <location>
        <begin position="59"/>
        <end position="159"/>
    </location>
</feature>
<evidence type="ECO:0000256" key="1">
    <source>
        <dbReference type="SAM" id="MobiDB-lite"/>
    </source>
</evidence>
<reference evidence="3 4" key="1">
    <citation type="submission" date="2017-06" db="EMBL/GenBank/DDBJ databases">
        <authorList>
            <consortium name="Pathogen Informatics"/>
        </authorList>
    </citation>
    <scope>NUCLEOTIDE SEQUENCE [LARGE SCALE GENOMIC DNA]</scope>
    <source>
        <strain evidence="3 4">NCTC11865</strain>
    </source>
</reference>
<dbReference type="AlphaFoldDB" id="A0A239W5K0"/>
<name>A0A239W5K0_9ACTN</name>
<protein>
    <submittedName>
        <fullName evidence="3">Septum formation inhibitor-activating ATPase</fullName>
    </submittedName>
</protein>
<dbReference type="KEGG" id="cgrn:4412665_00256"/>